<comment type="caution">
    <text evidence="9">The sequence shown here is derived from an EMBL/GenBank/DDBJ whole genome shotgun (WGS) entry which is preliminary data.</text>
</comment>
<keyword evidence="4 7" id="KW-0413">Isomerase</keyword>
<feature type="active site" description="Proton acceptor; specific for (R)-substrate epimerization" evidence="5">
    <location>
        <position position="153"/>
    </location>
</feature>
<keyword evidence="2 6" id="KW-0479">Metal-binding</keyword>
<accession>A0A0D1CT59</accession>
<dbReference type="SFLD" id="SFLDG00180">
    <property type="entry name" value="muconate_cycloisomerase"/>
    <property type="match status" value="1"/>
</dbReference>
<dbReference type="GO" id="GO:0006518">
    <property type="term" value="P:peptide metabolic process"/>
    <property type="evidence" value="ECO:0007669"/>
    <property type="project" value="UniProtKB-ARBA"/>
</dbReference>
<dbReference type="EC" id="5.1.1.-" evidence="7"/>
<dbReference type="RefSeq" id="WP_201774343.1">
    <property type="nucleotide sequence ID" value="NZ_FZPF01000005.1"/>
</dbReference>
<evidence type="ECO:0000256" key="1">
    <source>
        <dbReference type="ARBA" id="ARBA00008031"/>
    </source>
</evidence>
<dbReference type="PANTHER" id="PTHR48073">
    <property type="entry name" value="O-SUCCINYLBENZOATE SYNTHASE-RELATED"/>
    <property type="match status" value="1"/>
</dbReference>
<dbReference type="CDD" id="cd03319">
    <property type="entry name" value="L-Ala-DL-Glu_epimerase"/>
    <property type="match status" value="1"/>
</dbReference>
<dbReference type="STRING" id="935700.jaqu_03090"/>
<dbReference type="Gene3D" id="3.20.20.120">
    <property type="entry name" value="Enolase-like C-terminal domain"/>
    <property type="match status" value="1"/>
</dbReference>
<dbReference type="InterPro" id="IPR036849">
    <property type="entry name" value="Enolase-like_C_sf"/>
</dbReference>
<dbReference type="SMART" id="SM00922">
    <property type="entry name" value="MR_MLE"/>
    <property type="match status" value="1"/>
</dbReference>
<dbReference type="InterPro" id="IPR029017">
    <property type="entry name" value="Enolase-like_N"/>
</dbReference>
<evidence type="ECO:0000256" key="4">
    <source>
        <dbReference type="ARBA" id="ARBA00023235"/>
    </source>
</evidence>
<keyword evidence="10" id="KW-1185">Reference proteome</keyword>
<evidence type="ECO:0000256" key="3">
    <source>
        <dbReference type="ARBA" id="ARBA00022842"/>
    </source>
</evidence>
<dbReference type="SUPFAM" id="SSF54826">
    <property type="entry name" value="Enolase N-terminal domain-like"/>
    <property type="match status" value="1"/>
</dbReference>
<reference evidence="9 10" key="1">
    <citation type="submission" date="2015-02" db="EMBL/GenBank/DDBJ databases">
        <title>Genome Sequence of Jannaschia aquimarina DSM28248, a member of the Roseobacter clade.</title>
        <authorList>
            <person name="Voget S."/>
            <person name="Daniel R."/>
        </authorList>
    </citation>
    <scope>NUCLEOTIDE SEQUENCE [LARGE SCALE GENOMIC DNA]</scope>
    <source>
        <strain evidence="9 10">GSW-M26</strain>
    </source>
</reference>
<dbReference type="PANTHER" id="PTHR48073:SF2">
    <property type="entry name" value="O-SUCCINYLBENZOATE SYNTHASE"/>
    <property type="match status" value="1"/>
</dbReference>
<dbReference type="AlphaFoldDB" id="A0A0D1CT59"/>
<dbReference type="Proteomes" id="UP000032232">
    <property type="component" value="Unassembled WGS sequence"/>
</dbReference>
<comment type="similarity">
    <text evidence="1 7">Belongs to the mandelate racemase/muconate lactonizing enzyme family.</text>
</comment>
<feature type="binding site" evidence="6">
    <location>
        <position position="206"/>
    </location>
    <ligand>
        <name>Mg(2+)</name>
        <dbReference type="ChEBI" id="CHEBI:18420"/>
    </ligand>
</feature>
<dbReference type="InterPro" id="IPR013342">
    <property type="entry name" value="Mandelate_racemase_C"/>
</dbReference>
<sequence length="339" mass="35477">MTLRVRIDRLPLARAFAISRGARTEQVVVMAEIAAGGAVGRGECSPYARYDETPEGVAAQAEAMGGWLDGALTGGPATAREMLLDAMPPCAARNALDCALWDLEARQTGRRVWEIAGIAAPARMRSVLTLSMDTPDAMAEAARALPTDAIKIKVGARDGEDGARIAAIRAARPDAWLMTDANEGWTEAELPALLDAARDARIDLVEQPLAQGAEPALRRLREAGALDGLVLCADESCSKDAEIAELSRTYDAVNLKLDKTGGLTKALRDAQTAREAGMSVMVGCMLGSSLAMAPGAVLAAASGADPVDLDGPLWLARDRDHGILAEDGTVSAPEPGLWG</sequence>
<gene>
    <name evidence="9" type="primary">ycjG</name>
    <name evidence="9" type="ORF">jaqu_03090</name>
</gene>
<feature type="binding site" evidence="6">
    <location>
        <position position="180"/>
    </location>
    <ligand>
        <name>Mg(2+)</name>
        <dbReference type="ChEBI" id="CHEBI:18420"/>
    </ligand>
</feature>
<feature type="active site" description="Proton acceptor; specific for (S)-substrate epimerization" evidence="5">
    <location>
        <position position="256"/>
    </location>
</feature>
<feature type="binding site" evidence="6">
    <location>
        <position position="234"/>
    </location>
    <ligand>
        <name>Mg(2+)</name>
        <dbReference type="ChEBI" id="CHEBI:18420"/>
    </ligand>
</feature>
<dbReference type="Pfam" id="PF13378">
    <property type="entry name" value="MR_MLE_C"/>
    <property type="match status" value="1"/>
</dbReference>
<dbReference type="GO" id="GO:0046872">
    <property type="term" value="F:metal ion binding"/>
    <property type="evidence" value="ECO:0007669"/>
    <property type="project" value="UniProtKB-KW"/>
</dbReference>
<proteinExistence type="inferred from homology"/>
<evidence type="ECO:0000313" key="10">
    <source>
        <dbReference type="Proteomes" id="UP000032232"/>
    </source>
</evidence>
<evidence type="ECO:0000256" key="6">
    <source>
        <dbReference type="PIRSR" id="PIRSR634603-3"/>
    </source>
</evidence>
<dbReference type="PATRIC" id="fig|935700.4.peg.333"/>
<dbReference type="NCBIfam" id="NF042940">
    <property type="entry name" value="racemase_DgcA"/>
    <property type="match status" value="1"/>
</dbReference>
<feature type="domain" description="Mandelate racemase/muconate lactonizing enzyme C-terminal" evidence="8">
    <location>
        <begin position="135"/>
        <end position="227"/>
    </location>
</feature>
<dbReference type="Pfam" id="PF02746">
    <property type="entry name" value="MR_MLE_N"/>
    <property type="match status" value="1"/>
</dbReference>
<dbReference type="EMBL" id="JYFE01000008">
    <property type="protein sequence ID" value="KIT17952.1"/>
    <property type="molecule type" value="Genomic_DNA"/>
</dbReference>
<comment type="cofactor">
    <cofactor evidence="6 7">
        <name>Mg(2+)</name>
        <dbReference type="ChEBI" id="CHEBI:18420"/>
    </cofactor>
    <text evidence="6 7">Binds 1 Mg(2+) ion per subunit.</text>
</comment>
<dbReference type="SFLD" id="SFLDS00001">
    <property type="entry name" value="Enolase"/>
    <property type="match status" value="1"/>
</dbReference>
<evidence type="ECO:0000256" key="2">
    <source>
        <dbReference type="ARBA" id="ARBA00022723"/>
    </source>
</evidence>
<dbReference type="SUPFAM" id="SSF51604">
    <property type="entry name" value="Enolase C-terminal domain-like"/>
    <property type="match status" value="1"/>
</dbReference>
<evidence type="ECO:0000259" key="8">
    <source>
        <dbReference type="SMART" id="SM00922"/>
    </source>
</evidence>
<keyword evidence="3 6" id="KW-0460">Magnesium</keyword>
<organism evidence="9 10">
    <name type="scientific">Jannaschia aquimarina</name>
    <dbReference type="NCBI Taxonomy" id="935700"/>
    <lineage>
        <taxon>Bacteria</taxon>
        <taxon>Pseudomonadati</taxon>
        <taxon>Pseudomonadota</taxon>
        <taxon>Alphaproteobacteria</taxon>
        <taxon>Rhodobacterales</taxon>
        <taxon>Roseobacteraceae</taxon>
        <taxon>Jannaschia</taxon>
    </lineage>
</organism>
<evidence type="ECO:0000256" key="7">
    <source>
        <dbReference type="RuleBase" id="RU366006"/>
    </source>
</evidence>
<dbReference type="Gene3D" id="3.30.390.10">
    <property type="entry name" value="Enolase-like, N-terminal domain"/>
    <property type="match status" value="1"/>
</dbReference>
<evidence type="ECO:0000313" key="9">
    <source>
        <dbReference type="EMBL" id="KIT17952.1"/>
    </source>
</evidence>
<name>A0A0D1CT59_9RHOB</name>
<dbReference type="GO" id="GO:0016855">
    <property type="term" value="F:racemase and epimerase activity, acting on amino acids and derivatives"/>
    <property type="evidence" value="ECO:0007669"/>
    <property type="project" value="UniProtKB-UniRule"/>
</dbReference>
<evidence type="ECO:0000256" key="5">
    <source>
        <dbReference type="PIRSR" id="PIRSR634603-1"/>
    </source>
</evidence>
<dbReference type="InterPro" id="IPR034603">
    <property type="entry name" value="Dipeptide_epimerase"/>
</dbReference>
<protein>
    <recommendedName>
        <fullName evidence="7">Dipeptide epimerase</fullName>
        <ecNumber evidence="7">5.1.1.-</ecNumber>
    </recommendedName>
</protein>
<dbReference type="InterPro" id="IPR029065">
    <property type="entry name" value="Enolase_C-like"/>
</dbReference>
<dbReference type="InterPro" id="IPR013341">
    <property type="entry name" value="Mandelate_racemase_N_dom"/>
</dbReference>